<comment type="caution">
    <text evidence="1">The sequence shown here is derived from an EMBL/GenBank/DDBJ whole genome shotgun (WGS) entry which is preliminary data.</text>
</comment>
<reference evidence="1" key="1">
    <citation type="submission" date="2017-07" db="EMBL/GenBank/DDBJ databases">
        <title>Taro Niue Genome Assembly and Annotation.</title>
        <authorList>
            <person name="Atibalentja N."/>
            <person name="Keating K."/>
            <person name="Fields C.J."/>
        </authorList>
    </citation>
    <scope>NUCLEOTIDE SEQUENCE</scope>
    <source>
        <strain evidence="1">Niue_2</strain>
        <tissue evidence="1">Leaf</tissue>
    </source>
</reference>
<name>A0A843UW26_COLES</name>
<proteinExistence type="predicted"/>
<keyword evidence="2" id="KW-1185">Reference proteome</keyword>
<organism evidence="1 2">
    <name type="scientific">Colocasia esculenta</name>
    <name type="common">Wild taro</name>
    <name type="synonym">Arum esculentum</name>
    <dbReference type="NCBI Taxonomy" id="4460"/>
    <lineage>
        <taxon>Eukaryota</taxon>
        <taxon>Viridiplantae</taxon>
        <taxon>Streptophyta</taxon>
        <taxon>Embryophyta</taxon>
        <taxon>Tracheophyta</taxon>
        <taxon>Spermatophyta</taxon>
        <taxon>Magnoliopsida</taxon>
        <taxon>Liliopsida</taxon>
        <taxon>Araceae</taxon>
        <taxon>Aroideae</taxon>
        <taxon>Colocasieae</taxon>
        <taxon>Colocasia</taxon>
    </lineage>
</organism>
<protein>
    <submittedName>
        <fullName evidence="1">Uncharacterized protein</fullName>
    </submittedName>
</protein>
<dbReference type="EMBL" id="NMUH01000929">
    <property type="protein sequence ID" value="MQL86806.1"/>
    <property type="molecule type" value="Genomic_DNA"/>
</dbReference>
<accession>A0A843UW26</accession>
<dbReference type="AlphaFoldDB" id="A0A843UW26"/>
<dbReference type="Proteomes" id="UP000652761">
    <property type="component" value="Unassembled WGS sequence"/>
</dbReference>
<gene>
    <name evidence="1" type="ORF">Taro_019354</name>
</gene>
<evidence type="ECO:0000313" key="2">
    <source>
        <dbReference type="Proteomes" id="UP000652761"/>
    </source>
</evidence>
<sequence length="129" mass="14313">MASGDKMSFWGRKTFVSHSEIAILAGDLPDSKDSDICSPAIGTARKAPIQNRHLDPVGTSSASLDYANRWRAQHTEWAYHGDRKSSSTRLEISTRGRRYGCTNIAGIVTPTVYSHPFSERTGHNFPPRH</sequence>
<evidence type="ECO:0000313" key="1">
    <source>
        <dbReference type="EMBL" id="MQL86806.1"/>
    </source>
</evidence>